<name>A0ABT0W2T2_STRGI</name>
<accession>A0ABT0W2T2</accession>
<dbReference type="Proteomes" id="UP001523263">
    <property type="component" value="Unassembled WGS sequence"/>
</dbReference>
<dbReference type="RefSeq" id="WP_251100214.1">
    <property type="nucleotide sequence ID" value="NZ_JAMQBH010000029.1"/>
</dbReference>
<gene>
    <name evidence="1" type="ORF">NC658_32370</name>
</gene>
<proteinExistence type="predicted"/>
<evidence type="ECO:0000313" key="1">
    <source>
        <dbReference type="EMBL" id="MCM2517891.1"/>
    </source>
</evidence>
<comment type="caution">
    <text evidence="1">The sequence shown here is derived from an EMBL/GenBank/DDBJ whole genome shotgun (WGS) entry which is preliminary data.</text>
</comment>
<reference evidence="1 2" key="1">
    <citation type="submission" date="2022-06" db="EMBL/GenBank/DDBJ databases">
        <title>Whole genome sequence of Streptomyces griseoincarnatus RB7AG.</title>
        <authorList>
            <person name="Ray L."/>
            <person name="Behera S."/>
            <person name="Panda A.N."/>
        </authorList>
    </citation>
    <scope>NUCLEOTIDE SEQUENCE [LARGE SCALE GENOMIC DNA]</scope>
    <source>
        <strain evidence="1 2">RB7AG</strain>
    </source>
</reference>
<evidence type="ECO:0000313" key="2">
    <source>
        <dbReference type="Proteomes" id="UP001523263"/>
    </source>
</evidence>
<organism evidence="1 2">
    <name type="scientific">Streptomyces griseoincarnatus</name>
    <dbReference type="NCBI Taxonomy" id="29305"/>
    <lineage>
        <taxon>Bacteria</taxon>
        <taxon>Bacillati</taxon>
        <taxon>Actinomycetota</taxon>
        <taxon>Actinomycetes</taxon>
        <taxon>Kitasatosporales</taxon>
        <taxon>Streptomycetaceae</taxon>
        <taxon>Streptomyces</taxon>
        <taxon>Streptomyces griseoincarnatus group</taxon>
    </lineage>
</organism>
<dbReference type="EMBL" id="JAMQBH010000029">
    <property type="protein sequence ID" value="MCM2517891.1"/>
    <property type="molecule type" value="Genomic_DNA"/>
</dbReference>
<keyword evidence="2" id="KW-1185">Reference proteome</keyword>
<protein>
    <submittedName>
        <fullName evidence="1">Uncharacterized protein</fullName>
    </submittedName>
</protein>
<sequence>MPFAICGLQPQEGHHVEFDEYVPLTVQWPGYARLRQAPASVVLEAGSSIVEIKTDRDSSEVVELILVELAKPESSTATLPVPEAVEPGVPLMSFDESVTPGVGGVRLYADGLSLRFGERRSVRGVGDSVAVFGFCDQGNLVEFDLRLGLRGMSRLRALCGLVEA</sequence>